<accession>A0A7S2Y9D7</accession>
<feature type="compositionally biased region" description="Polar residues" evidence="1">
    <location>
        <begin position="122"/>
        <end position="134"/>
    </location>
</feature>
<evidence type="ECO:0000259" key="2">
    <source>
        <dbReference type="Pfam" id="PF04366"/>
    </source>
</evidence>
<feature type="region of interest" description="Disordered" evidence="1">
    <location>
        <begin position="122"/>
        <end position="215"/>
    </location>
</feature>
<feature type="compositionally biased region" description="Polar residues" evidence="1">
    <location>
        <begin position="200"/>
        <end position="215"/>
    </location>
</feature>
<reference evidence="3" key="1">
    <citation type="submission" date="2021-01" db="EMBL/GenBank/DDBJ databases">
        <authorList>
            <person name="Corre E."/>
            <person name="Pelletier E."/>
            <person name="Niang G."/>
            <person name="Scheremetjew M."/>
            <person name="Finn R."/>
            <person name="Kale V."/>
            <person name="Holt S."/>
            <person name="Cochrane G."/>
            <person name="Meng A."/>
            <person name="Brown T."/>
            <person name="Cohen L."/>
        </authorList>
    </citation>
    <scope>NUCLEOTIDE SEQUENCE</scope>
    <source>
        <strain evidence="3">CCMP125</strain>
    </source>
</reference>
<dbReference type="InterPro" id="IPR051702">
    <property type="entry name" value="SH3_domain_YSC84-like"/>
</dbReference>
<protein>
    <recommendedName>
        <fullName evidence="2">Ysc84 actin-binding domain-containing protein</fullName>
    </recommendedName>
</protein>
<name>A0A7S2Y9D7_9STRA</name>
<organism evidence="3">
    <name type="scientific">Entomoneis paludosa</name>
    <dbReference type="NCBI Taxonomy" id="265537"/>
    <lineage>
        <taxon>Eukaryota</taxon>
        <taxon>Sar</taxon>
        <taxon>Stramenopiles</taxon>
        <taxon>Ochrophyta</taxon>
        <taxon>Bacillariophyta</taxon>
        <taxon>Bacillariophyceae</taxon>
        <taxon>Bacillariophycidae</taxon>
        <taxon>Entomoneidaceae</taxon>
        <taxon>Entomoneis</taxon>
    </lineage>
</organism>
<evidence type="ECO:0000313" key="3">
    <source>
        <dbReference type="EMBL" id="CAD9961055.1"/>
    </source>
</evidence>
<dbReference type="PANTHER" id="PTHR15629">
    <property type="entry name" value="SH3YL1 PROTEIN"/>
    <property type="match status" value="1"/>
</dbReference>
<dbReference type="Pfam" id="PF04366">
    <property type="entry name" value="Ysc84"/>
    <property type="match status" value="1"/>
</dbReference>
<dbReference type="AlphaFoldDB" id="A0A7S2Y9D7"/>
<dbReference type="GO" id="GO:0035091">
    <property type="term" value="F:phosphatidylinositol binding"/>
    <property type="evidence" value="ECO:0007669"/>
    <property type="project" value="TreeGrafter"/>
</dbReference>
<gene>
    <name evidence="3" type="ORF">APAL1065_LOCUS9902</name>
</gene>
<feature type="compositionally biased region" description="Low complexity" evidence="1">
    <location>
        <begin position="142"/>
        <end position="160"/>
    </location>
</feature>
<dbReference type="EMBL" id="HBHT01014876">
    <property type="protein sequence ID" value="CAD9961055.1"/>
    <property type="molecule type" value="Transcribed_RNA"/>
</dbReference>
<dbReference type="PANTHER" id="PTHR15629:SF2">
    <property type="entry name" value="SH3 DOMAIN-CONTAINING YSC84-LIKE PROTEIN 1"/>
    <property type="match status" value="1"/>
</dbReference>
<evidence type="ECO:0000256" key="1">
    <source>
        <dbReference type="SAM" id="MobiDB-lite"/>
    </source>
</evidence>
<dbReference type="InterPro" id="IPR007461">
    <property type="entry name" value="Ysc84_actin-binding"/>
</dbReference>
<proteinExistence type="predicted"/>
<sequence>MNDNAVHMMFSNNGSVQLGADIGVAVGPLGRAVEGNLGAAAGKVAPIYTYSLSKGLYAGVSLDGKFMTTRHEVNEKFYGRQVTGQEILAGAVPLPPAAQPLYEALARCHVYASQHEVSFQQNNSNPMAHHSSNIMMPPPQPQQQGLQGFSQQPSQTAPPQSLFPPNHLNQEYGEMVSSPPPAQNKPPQDPQGPPIHLDQASLQGGMSDITSDPGY</sequence>
<feature type="domain" description="Ysc84 actin-binding" evidence="2">
    <location>
        <begin position="1"/>
        <end position="107"/>
    </location>
</feature>
<feature type="compositionally biased region" description="Pro residues" evidence="1">
    <location>
        <begin position="178"/>
        <end position="193"/>
    </location>
</feature>